<evidence type="ECO:0000256" key="1">
    <source>
        <dbReference type="SAM" id="MobiDB-lite"/>
    </source>
</evidence>
<feature type="compositionally biased region" description="Basic and acidic residues" evidence="1">
    <location>
        <begin position="74"/>
        <end position="95"/>
    </location>
</feature>
<name>A0A6A6T1A2_9PLEO</name>
<gene>
    <name evidence="2" type="ORF">K491DRAFT_718513</name>
</gene>
<sequence>MESEALESHIRPTDEPSSAAATHKTETIPETYPALPESPLECCAQKSLEEICSPCEMDYDLGKTDAESNGEPNGKPEGEQEGYEKGYKIGREKGGDSTGRVCGPRVFPEGCSTYGLGKGKWYEQGFERGYIERFWKGYAEGVEKGSRDFWDGARAKGEEAKAKGDVAMKNFYRYKV</sequence>
<feature type="region of interest" description="Disordered" evidence="1">
    <location>
        <begin position="61"/>
        <end position="101"/>
    </location>
</feature>
<protein>
    <submittedName>
        <fullName evidence="2">Uncharacterized protein</fullName>
    </submittedName>
</protein>
<proteinExistence type="predicted"/>
<accession>A0A6A6T1A2</accession>
<reference evidence="2" key="1">
    <citation type="journal article" date="2020" name="Stud. Mycol.">
        <title>101 Dothideomycetes genomes: a test case for predicting lifestyles and emergence of pathogens.</title>
        <authorList>
            <person name="Haridas S."/>
            <person name="Albert R."/>
            <person name="Binder M."/>
            <person name="Bloem J."/>
            <person name="Labutti K."/>
            <person name="Salamov A."/>
            <person name="Andreopoulos B."/>
            <person name="Baker S."/>
            <person name="Barry K."/>
            <person name="Bills G."/>
            <person name="Bluhm B."/>
            <person name="Cannon C."/>
            <person name="Castanera R."/>
            <person name="Culley D."/>
            <person name="Daum C."/>
            <person name="Ezra D."/>
            <person name="Gonzalez J."/>
            <person name="Henrissat B."/>
            <person name="Kuo A."/>
            <person name="Liang C."/>
            <person name="Lipzen A."/>
            <person name="Lutzoni F."/>
            <person name="Magnuson J."/>
            <person name="Mondo S."/>
            <person name="Nolan M."/>
            <person name="Ohm R."/>
            <person name="Pangilinan J."/>
            <person name="Park H.-J."/>
            <person name="Ramirez L."/>
            <person name="Alfaro M."/>
            <person name="Sun H."/>
            <person name="Tritt A."/>
            <person name="Yoshinaga Y."/>
            <person name="Zwiers L.-H."/>
            <person name="Turgeon B."/>
            <person name="Goodwin S."/>
            <person name="Spatafora J."/>
            <person name="Crous P."/>
            <person name="Grigoriev I."/>
        </authorList>
    </citation>
    <scope>NUCLEOTIDE SEQUENCE</scope>
    <source>
        <strain evidence="2">CBS 122681</strain>
    </source>
</reference>
<dbReference type="Proteomes" id="UP000799324">
    <property type="component" value="Unassembled WGS sequence"/>
</dbReference>
<feature type="compositionally biased region" description="Basic and acidic residues" evidence="1">
    <location>
        <begin position="1"/>
        <end position="14"/>
    </location>
</feature>
<dbReference type="AlphaFoldDB" id="A0A6A6T1A2"/>
<keyword evidence="3" id="KW-1185">Reference proteome</keyword>
<dbReference type="EMBL" id="MU004391">
    <property type="protein sequence ID" value="KAF2652941.1"/>
    <property type="molecule type" value="Genomic_DNA"/>
</dbReference>
<evidence type="ECO:0000313" key="2">
    <source>
        <dbReference type="EMBL" id="KAF2652941.1"/>
    </source>
</evidence>
<evidence type="ECO:0000313" key="3">
    <source>
        <dbReference type="Proteomes" id="UP000799324"/>
    </source>
</evidence>
<organism evidence="2 3">
    <name type="scientific">Lophiostoma macrostomum CBS 122681</name>
    <dbReference type="NCBI Taxonomy" id="1314788"/>
    <lineage>
        <taxon>Eukaryota</taxon>
        <taxon>Fungi</taxon>
        <taxon>Dikarya</taxon>
        <taxon>Ascomycota</taxon>
        <taxon>Pezizomycotina</taxon>
        <taxon>Dothideomycetes</taxon>
        <taxon>Pleosporomycetidae</taxon>
        <taxon>Pleosporales</taxon>
        <taxon>Lophiostomataceae</taxon>
        <taxon>Lophiostoma</taxon>
    </lineage>
</organism>
<feature type="region of interest" description="Disordered" evidence="1">
    <location>
        <begin position="1"/>
        <end position="37"/>
    </location>
</feature>